<evidence type="ECO:0000313" key="2">
    <source>
        <dbReference type="Proteomes" id="UP001153331"/>
    </source>
</evidence>
<evidence type="ECO:0000313" key="1">
    <source>
        <dbReference type="EMBL" id="KAJ8119083.1"/>
    </source>
</evidence>
<proteinExistence type="predicted"/>
<protein>
    <submittedName>
        <fullName evidence="1">Uncharacterized protein</fullName>
    </submittedName>
</protein>
<name>A0ACC2IVI8_9PLEO</name>
<keyword evidence="2" id="KW-1185">Reference proteome</keyword>
<reference evidence="1" key="1">
    <citation type="submission" date="2022-11" db="EMBL/GenBank/DDBJ databases">
        <title>Genome Sequence of Boeremia exigua.</title>
        <authorList>
            <person name="Buettner E."/>
        </authorList>
    </citation>
    <scope>NUCLEOTIDE SEQUENCE</scope>
    <source>
        <strain evidence="1">CU02</strain>
    </source>
</reference>
<dbReference type="EMBL" id="JAPHNI010000002">
    <property type="protein sequence ID" value="KAJ8119083.1"/>
    <property type="molecule type" value="Genomic_DNA"/>
</dbReference>
<sequence>MVAKRKLTQTTRGYVLGTGELQGPVSKLPKLDDDDYEPETDTSSDDSSDSASVNTTASSTDSAEEIDELGVLDLFELTEEEIEEDEQEAEAFLSDTEKHISDDSEDDGSEQDTNGAQEARAGKPGSSNRTVSAKVFEGAGIQNENALANLVHPRKDLEYSGKKAKGQGLDLLEHPETDAKDRMQSVNSSHGADNWASDRRSLGTGAKLTSCLIGGLEPTGTISWCKDETFEPYVTQGWHPNCGCKWCLQRKLKVTNNDG</sequence>
<dbReference type="Proteomes" id="UP001153331">
    <property type="component" value="Unassembled WGS sequence"/>
</dbReference>
<accession>A0ACC2IVI8</accession>
<comment type="caution">
    <text evidence="1">The sequence shown here is derived from an EMBL/GenBank/DDBJ whole genome shotgun (WGS) entry which is preliminary data.</text>
</comment>
<gene>
    <name evidence="1" type="ORF">OPT61_g79</name>
</gene>
<organism evidence="1 2">
    <name type="scientific">Boeremia exigua</name>
    <dbReference type="NCBI Taxonomy" id="749465"/>
    <lineage>
        <taxon>Eukaryota</taxon>
        <taxon>Fungi</taxon>
        <taxon>Dikarya</taxon>
        <taxon>Ascomycota</taxon>
        <taxon>Pezizomycotina</taxon>
        <taxon>Dothideomycetes</taxon>
        <taxon>Pleosporomycetidae</taxon>
        <taxon>Pleosporales</taxon>
        <taxon>Pleosporineae</taxon>
        <taxon>Didymellaceae</taxon>
        <taxon>Boeremia</taxon>
    </lineage>
</organism>